<feature type="compositionally biased region" description="Low complexity" evidence="1">
    <location>
        <begin position="160"/>
        <end position="171"/>
    </location>
</feature>
<name>A0AAV6YQQ7_ENGPU</name>
<dbReference type="AlphaFoldDB" id="A0AAV6YQQ7"/>
<proteinExistence type="predicted"/>
<evidence type="ECO:0000313" key="3">
    <source>
        <dbReference type="Proteomes" id="UP000824782"/>
    </source>
</evidence>
<evidence type="ECO:0000313" key="2">
    <source>
        <dbReference type="EMBL" id="KAG8537497.1"/>
    </source>
</evidence>
<accession>A0AAV6YQQ7</accession>
<keyword evidence="3" id="KW-1185">Reference proteome</keyword>
<feature type="region of interest" description="Disordered" evidence="1">
    <location>
        <begin position="561"/>
        <end position="626"/>
    </location>
</feature>
<feature type="region of interest" description="Disordered" evidence="1">
    <location>
        <begin position="98"/>
        <end position="182"/>
    </location>
</feature>
<reference evidence="2" key="1">
    <citation type="thesis" date="2020" institute="ProQuest LLC" country="789 East Eisenhower Parkway, Ann Arbor, MI, USA">
        <title>Comparative Genomics and Chromosome Evolution.</title>
        <authorList>
            <person name="Mudd A.B."/>
        </authorList>
    </citation>
    <scope>NUCLEOTIDE SEQUENCE</scope>
    <source>
        <strain evidence="2">237g6f4</strain>
        <tissue evidence="2">Blood</tissue>
    </source>
</reference>
<feature type="region of interest" description="Disordered" evidence="1">
    <location>
        <begin position="328"/>
        <end position="412"/>
    </location>
</feature>
<dbReference type="Proteomes" id="UP000824782">
    <property type="component" value="Unassembled WGS sequence"/>
</dbReference>
<organism evidence="2 3">
    <name type="scientific">Engystomops pustulosus</name>
    <name type="common">Tungara frog</name>
    <name type="synonym">Physalaemus pustulosus</name>
    <dbReference type="NCBI Taxonomy" id="76066"/>
    <lineage>
        <taxon>Eukaryota</taxon>
        <taxon>Metazoa</taxon>
        <taxon>Chordata</taxon>
        <taxon>Craniata</taxon>
        <taxon>Vertebrata</taxon>
        <taxon>Euteleostomi</taxon>
        <taxon>Amphibia</taxon>
        <taxon>Batrachia</taxon>
        <taxon>Anura</taxon>
        <taxon>Neobatrachia</taxon>
        <taxon>Hyloidea</taxon>
        <taxon>Leptodactylidae</taxon>
        <taxon>Leiuperinae</taxon>
        <taxon>Engystomops</taxon>
    </lineage>
</organism>
<gene>
    <name evidence="2" type="ORF">GDO81_024430</name>
</gene>
<feature type="non-terminal residue" evidence="2">
    <location>
        <position position="1"/>
    </location>
</feature>
<feature type="compositionally biased region" description="Basic and acidic residues" evidence="1">
    <location>
        <begin position="587"/>
        <end position="606"/>
    </location>
</feature>
<dbReference type="PANTHER" id="PTHR15225:SF8">
    <property type="entry name" value="RNA-BINDING PROTEIN 43"/>
    <property type="match status" value="1"/>
</dbReference>
<sequence>VAERILSRKHSLLINKCLHALEVRRRQPRASQFSMPVRTFLDLSHFRDVSKVKWLLEQHGMSIYCERSSELGIKGDFCDLRRCRMNLYKVLAMEDPRGPKASQYLSSEEKGRKTPQNVTDTPDRMSPSSSGPSRRPPEGRGHIAPRNHKNHPGSPSLQESSTRSTRDPTPTQAQNVSTSKSQPQTFLVDLLVHGYVRTFRQDMIDAILTQYNVDMTERSSEAFTNITLTSRSPGQPERFGEACDKIKIMFDFYTNRLRAEKIELPTNLRYSREEITRIMEEYLNNHDIFSMPLGDRCLHIIGPSDEILPFIQEWRGTGGKLAQTIIERSVLSRPPMKSKQISSNNMDPTAPGTSDGGSSGRDTGEDVHVSTRDAAGSSIISPEEGLQESSTRSSREPAPTHVQRVPSPKSQSQSFVVDLPVHRYLRTFRAQKIEDLLTRYNVHMKEHNSEGFTNITLTSRSPEEPGRFGEACDKIKYIFDYYTHRLRAERIELPTNSRYSREEVTRIMEEHLQERKICIWPRASGSLCVIGPSDEILAFIQEWRGTGGKLAQTIIDRSVLSRPPMAGMKSKQISNNGNPTPPGTSDGRSRGRDTGHESHVRARDKQNGGGPSRGKPPDNNRRPSWK</sequence>
<dbReference type="EMBL" id="WNYA01029716">
    <property type="protein sequence ID" value="KAG8537497.1"/>
    <property type="molecule type" value="Genomic_DNA"/>
</dbReference>
<dbReference type="PANTHER" id="PTHR15225">
    <property type="entry name" value="INTERFERON-INDUCED PROTEIN 35/NMI N-MYC/STAT INTERACTING PROTEIN"/>
    <property type="match status" value="1"/>
</dbReference>
<evidence type="ECO:0000256" key="1">
    <source>
        <dbReference type="SAM" id="MobiDB-lite"/>
    </source>
</evidence>
<feature type="compositionally biased region" description="Basic and acidic residues" evidence="1">
    <location>
        <begin position="362"/>
        <end position="371"/>
    </location>
</feature>
<feature type="compositionally biased region" description="Polar residues" evidence="1">
    <location>
        <begin position="172"/>
        <end position="182"/>
    </location>
</feature>
<protein>
    <submittedName>
        <fullName evidence="2">Uncharacterized protein</fullName>
    </submittedName>
</protein>
<comment type="caution">
    <text evidence="2">The sequence shown here is derived from an EMBL/GenBank/DDBJ whole genome shotgun (WGS) entry which is preliminary data.</text>
</comment>
<feature type="compositionally biased region" description="Basic and acidic residues" evidence="1">
    <location>
        <begin position="615"/>
        <end position="626"/>
    </location>
</feature>